<comment type="caution">
    <text evidence="3">The sequence shown here is derived from an EMBL/GenBank/DDBJ whole genome shotgun (WGS) entry which is preliminary data.</text>
</comment>
<evidence type="ECO:0000259" key="1">
    <source>
        <dbReference type="Pfam" id="PF07238"/>
    </source>
</evidence>
<reference evidence="3 4" key="3">
    <citation type="submission" date="2020-08" db="EMBL/GenBank/DDBJ databases">
        <authorList>
            <person name="Partida-Martinez L."/>
            <person name="Huntemann M."/>
            <person name="Clum A."/>
            <person name="Wang J."/>
            <person name="Palaniappan K."/>
            <person name="Ritter S."/>
            <person name="Chen I.-M."/>
            <person name="Stamatis D."/>
            <person name="Reddy T."/>
            <person name="O'Malley R."/>
            <person name="Daum C."/>
            <person name="Shapiro N."/>
            <person name="Ivanova N."/>
            <person name="Kyrpides N."/>
            <person name="Woyke T."/>
        </authorList>
    </citation>
    <scope>NUCLEOTIDE SEQUENCE [LARGE SCALE GENOMIC DNA]</scope>
    <source>
        <strain evidence="3 4">AS3.13</strain>
    </source>
</reference>
<dbReference type="Proteomes" id="UP000560131">
    <property type="component" value="Unassembled WGS sequence"/>
</dbReference>
<dbReference type="SUPFAM" id="SSF141371">
    <property type="entry name" value="PilZ domain-like"/>
    <property type="match status" value="1"/>
</dbReference>
<gene>
    <name evidence="3" type="ORF">F4693_001086</name>
    <name evidence="2" type="ORF">FHS97_003311</name>
</gene>
<dbReference type="InterPro" id="IPR009875">
    <property type="entry name" value="PilZ_domain"/>
</dbReference>
<reference evidence="3 4" key="2">
    <citation type="submission" date="2020-08" db="EMBL/GenBank/DDBJ databases">
        <title>The Agave Microbiome: Exploring the role of microbial communities in plant adaptations to desert environments.</title>
        <authorList>
            <person name="Partida-Martinez L.P."/>
        </authorList>
    </citation>
    <scope>NUCLEOTIDE SEQUENCE [LARGE SCALE GENOMIC DNA]</scope>
    <source>
        <strain evidence="3 4">AS3.13</strain>
    </source>
</reference>
<proteinExistence type="predicted"/>
<reference evidence="2 5" key="1">
    <citation type="submission" date="2020-08" db="EMBL/GenBank/DDBJ databases">
        <title>Genomic Encyclopedia of Type Strains, Phase IV (KMG-IV): sequencing the most valuable type-strain genomes for metagenomic binning, comparative biology and taxonomic classification.</title>
        <authorList>
            <person name="Goeker M."/>
        </authorList>
    </citation>
    <scope>NUCLEOTIDE SEQUENCE [LARGE SCALE GENOMIC DNA]</scope>
    <source>
        <strain evidence="2 5">DSM 101535</strain>
    </source>
</reference>
<organism evidence="3 4">
    <name type="scientific">Sphingomonas endophytica</name>
    <dbReference type="NCBI Taxonomy" id="869719"/>
    <lineage>
        <taxon>Bacteria</taxon>
        <taxon>Pseudomonadati</taxon>
        <taxon>Pseudomonadota</taxon>
        <taxon>Alphaproteobacteria</taxon>
        <taxon>Sphingomonadales</taxon>
        <taxon>Sphingomonadaceae</taxon>
        <taxon>Sphingomonas</taxon>
    </lineage>
</organism>
<evidence type="ECO:0000313" key="4">
    <source>
        <dbReference type="Proteomes" id="UP000522313"/>
    </source>
</evidence>
<dbReference type="RefSeq" id="WP_184040506.1">
    <property type="nucleotide sequence ID" value="NZ_BAABAR010000006.1"/>
</dbReference>
<dbReference type="EMBL" id="JACIJN010000013">
    <property type="protein sequence ID" value="MBB5727356.1"/>
    <property type="molecule type" value="Genomic_DNA"/>
</dbReference>
<dbReference type="Pfam" id="PF07238">
    <property type="entry name" value="PilZ"/>
    <property type="match status" value="1"/>
</dbReference>
<evidence type="ECO:0000313" key="5">
    <source>
        <dbReference type="Proteomes" id="UP000560131"/>
    </source>
</evidence>
<dbReference type="EMBL" id="JACHBT010000005">
    <property type="protein sequence ID" value="MBB6504121.1"/>
    <property type="molecule type" value="Genomic_DNA"/>
</dbReference>
<dbReference type="Proteomes" id="UP000522313">
    <property type="component" value="Unassembled WGS sequence"/>
</dbReference>
<accession>A0A7X0MMI1</accession>
<feature type="domain" description="PilZ" evidence="1">
    <location>
        <begin position="16"/>
        <end position="92"/>
    </location>
</feature>
<name>A0A7X0MMI1_9SPHN</name>
<dbReference type="Gene3D" id="2.40.10.220">
    <property type="entry name" value="predicted glycosyltransferase like domains"/>
    <property type="match status" value="1"/>
</dbReference>
<dbReference type="GO" id="GO:0035438">
    <property type="term" value="F:cyclic-di-GMP binding"/>
    <property type="evidence" value="ECO:0007669"/>
    <property type="project" value="InterPro"/>
</dbReference>
<sequence>MVDDHKAAGQPDERGRGEIHLSARMRVHAEDAGFLVRIRNVSAGGLMAELPHPLPPDSAVEIKLNGLGWVAGRVVWQTEGRTGVAFDHPIDVAIVHNANGATR</sequence>
<dbReference type="AlphaFoldDB" id="A0A7X0MMI1"/>
<evidence type="ECO:0000313" key="3">
    <source>
        <dbReference type="EMBL" id="MBB6504121.1"/>
    </source>
</evidence>
<evidence type="ECO:0000313" key="2">
    <source>
        <dbReference type="EMBL" id="MBB5727356.1"/>
    </source>
</evidence>
<protein>
    <recommendedName>
        <fullName evidence="1">PilZ domain-containing protein</fullName>
    </recommendedName>
</protein>
<keyword evidence="5" id="KW-1185">Reference proteome</keyword>